<comment type="caution">
    <text evidence="3">The sequence shown here is derived from an EMBL/GenBank/DDBJ whole genome shotgun (WGS) entry which is preliminary data.</text>
</comment>
<protein>
    <submittedName>
        <fullName evidence="3">Uncharacterized protein</fullName>
    </submittedName>
</protein>
<sequence length="233" mass="26460">MMDKAKVIDKVQKLLALSASSNPHEAALAAERAADFLAKYDLEMMDVLAKDKNEKFIQTSELDVIHKGQYVWEGQLASGLCSIFETEVIRSRLGSNDFKLVFFGTKHDLELMTYFFRFLRMRISKDSEKYSMKSDQYSFSVGMINTLMDRLRPMFKIKQEAVSKMDPSETKDLVLYKKEAAERAMRDRFPKLKSGRAPRVKGMVAFSEGEAKGHKVALSNPIGHSGKRAGQIQ</sequence>
<reference evidence="3" key="1">
    <citation type="journal article" date="2015" name="Nature">
        <title>Complex archaea that bridge the gap between prokaryotes and eukaryotes.</title>
        <authorList>
            <person name="Spang A."/>
            <person name="Saw J.H."/>
            <person name="Jorgensen S.L."/>
            <person name="Zaremba-Niedzwiedzka K."/>
            <person name="Martijn J."/>
            <person name="Lind A.E."/>
            <person name="van Eijk R."/>
            <person name="Schleper C."/>
            <person name="Guy L."/>
            <person name="Ettema T.J."/>
        </authorList>
    </citation>
    <scope>NUCLEOTIDE SEQUENCE</scope>
</reference>
<evidence type="ECO:0000259" key="2">
    <source>
        <dbReference type="Pfam" id="PF23771"/>
    </source>
</evidence>
<feature type="domain" description="DUF7168" evidence="2">
    <location>
        <begin position="67"/>
        <end position="176"/>
    </location>
</feature>
<dbReference type="AlphaFoldDB" id="A0A0F9C395"/>
<organism evidence="3">
    <name type="scientific">marine sediment metagenome</name>
    <dbReference type="NCBI Taxonomy" id="412755"/>
    <lineage>
        <taxon>unclassified sequences</taxon>
        <taxon>metagenomes</taxon>
        <taxon>ecological metagenomes</taxon>
    </lineage>
</organism>
<dbReference type="EMBL" id="LAZR01035014">
    <property type="protein sequence ID" value="KKL28669.1"/>
    <property type="molecule type" value="Genomic_DNA"/>
</dbReference>
<accession>A0A0F9C395</accession>
<dbReference type="InterPro" id="IPR024498">
    <property type="entry name" value="DUF2786"/>
</dbReference>
<evidence type="ECO:0000313" key="3">
    <source>
        <dbReference type="EMBL" id="KKL28669.1"/>
    </source>
</evidence>
<evidence type="ECO:0000259" key="1">
    <source>
        <dbReference type="Pfam" id="PF10979"/>
    </source>
</evidence>
<dbReference type="Pfam" id="PF10979">
    <property type="entry name" value="DUF2786"/>
    <property type="match status" value="1"/>
</dbReference>
<dbReference type="InterPro" id="IPR055592">
    <property type="entry name" value="DUF7168"/>
</dbReference>
<feature type="domain" description="DUF2786" evidence="1">
    <location>
        <begin position="6"/>
        <end position="44"/>
    </location>
</feature>
<dbReference type="Pfam" id="PF23771">
    <property type="entry name" value="DUF7168"/>
    <property type="match status" value="1"/>
</dbReference>
<gene>
    <name evidence="3" type="ORF">LCGC14_2372840</name>
</gene>
<name>A0A0F9C395_9ZZZZ</name>
<proteinExistence type="predicted"/>